<dbReference type="Pfam" id="PF04832">
    <property type="entry name" value="SOUL"/>
    <property type="match status" value="1"/>
</dbReference>
<feature type="region of interest" description="Disordered" evidence="2">
    <location>
        <begin position="323"/>
        <end position="342"/>
    </location>
</feature>
<dbReference type="InterPro" id="IPR006917">
    <property type="entry name" value="SOUL_heme-bd"/>
</dbReference>
<dbReference type="Gene3D" id="3.20.80.10">
    <property type="entry name" value="Regulatory factor, effector binding domain"/>
    <property type="match status" value="1"/>
</dbReference>
<organism evidence="4">
    <name type="scientific">Ditylum brightwellii</name>
    <dbReference type="NCBI Taxonomy" id="49249"/>
    <lineage>
        <taxon>Eukaryota</taxon>
        <taxon>Sar</taxon>
        <taxon>Stramenopiles</taxon>
        <taxon>Ochrophyta</taxon>
        <taxon>Bacillariophyta</taxon>
        <taxon>Mediophyceae</taxon>
        <taxon>Lithodesmiophycidae</taxon>
        <taxon>Lithodesmiales</taxon>
        <taxon>Lithodesmiaceae</taxon>
        <taxon>Ditylum</taxon>
    </lineage>
</organism>
<evidence type="ECO:0000256" key="1">
    <source>
        <dbReference type="ARBA" id="ARBA00009817"/>
    </source>
</evidence>
<keyword evidence="3" id="KW-0732">Signal</keyword>
<evidence type="ECO:0000256" key="3">
    <source>
        <dbReference type="SAM" id="SignalP"/>
    </source>
</evidence>
<feature type="signal peptide" evidence="3">
    <location>
        <begin position="1"/>
        <end position="26"/>
    </location>
</feature>
<dbReference type="SUPFAM" id="SSF55136">
    <property type="entry name" value="Probable bacterial effector-binding domain"/>
    <property type="match status" value="1"/>
</dbReference>
<dbReference type="EMBL" id="HBGN01014092">
    <property type="protein sequence ID" value="CAD9326188.1"/>
    <property type="molecule type" value="Transcribed_RNA"/>
</dbReference>
<reference evidence="4" key="1">
    <citation type="submission" date="2021-01" db="EMBL/GenBank/DDBJ databases">
        <authorList>
            <person name="Corre E."/>
            <person name="Pelletier E."/>
            <person name="Niang G."/>
            <person name="Scheremetjew M."/>
            <person name="Finn R."/>
            <person name="Kale V."/>
            <person name="Holt S."/>
            <person name="Cochrane G."/>
            <person name="Meng A."/>
            <person name="Brown T."/>
            <person name="Cohen L."/>
        </authorList>
    </citation>
    <scope>NUCLEOTIDE SEQUENCE</scope>
    <source>
        <strain evidence="4">Pop2</strain>
    </source>
</reference>
<dbReference type="PROSITE" id="PS51257">
    <property type="entry name" value="PROKAR_LIPOPROTEIN"/>
    <property type="match status" value="1"/>
</dbReference>
<feature type="chain" id="PRO_5030160273" description="SOUL heme-binding protein" evidence="3">
    <location>
        <begin position="27"/>
        <end position="426"/>
    </location>
</feature>
<evidence type="ECO:0000313" key="4">
    <source>
        <dbReference type="EMBL" id="CAD9326188.1"/>
    </source>
</evidence>
<evidence type="ECO:0000256" key="2">
    <source>
        <dbReference type="SAM" id="MobiDB-lite"/>
    </source>
</evidence>
<name>A0A6U3Z9Q9_9STRA</name>
<evidence type="ECO:0008006" key="5">
    <source>
        <dbReference type="Google" id="ProtNLM"/>
    </source>
</evidence>
<accession>A0A6U3Z9Q9</accession>
<gene>
    <name evidence="4" type="ORF">DBRI1063_LOCUS9011</name>
</gene>
<proteinExistence type="inferred from homology"/>
<dbReference type="PANTHER" id="PTHR34123:SF1">
    <property type="entry name" value="OS04G0578200 PROTEIN"/>
    <property type="match status" value="1"/>
</dbReference>
<dbReference type="Pfam" id="PF10184">
    <property type="entry name" value="DUF2358"/>
    <property type="match status" value="1"/>
</dbReference>
<dbReference type="PANTHER" id="PTHR34123">
    <property type="entry name" value="OS04G0578200 PROTEIN"/>
    <property type="match status" value="1"/>
</dbReference>
<sequence length="426" mass="46858">MTFVGRSKVFFGITVIATLSCQWSHAFTPLKSTNSVSGRFLSSPSKHTFSADRLSVNMAATESAATSATKMTTKDAVTQLKKILTKEYTTFFAPMYTEYYSPTVTFTDPMTSFSGVDKYQNNVDMLASRTLMGSILFTDARIALHKVTGGDVDDATGDISDIVTRWTLRVTAKAFPWKPTAVFSGISVYEVVPSSSPVGVQILHQTDYWDSVNLAPDGSGEYRTVDKGVAIQDFVGQLKPGGFQAQAAGPELPYQLLRKGDGYEVRSYPAYNGATLPYNRRDEGMGSLGSFTRGMKPLAPALMEVQSSDTSDKYMTWPLTFTAPGETTPPVPKEAKERAGEGQWRTIRVTNEPAKIIAVGRFTDASMEPVIRIADRELRKVLKRDGLVPAKSSEDVLKFAQYDATYSMGQRRGEVWIELEEGGHPW</sequence>
<dbReference type="InterPro" id="IPR018790">
    <property type="entry name" value="DUF2358"/>
</dbReference>
<comment type="similarity">
    <text evidence="1">Belongs to the HEBP family.</text>
</comment>
<dbReference type="InterPro" id="IPR011256">
    <property type="entry name" value="Reg_factor_effector_dom_sf"/>
</dbReference>
<dbReference type="AlphaFoldDB" id="A0A6U3Z9Q9"/>
<protein>
    <recommendedName>
        <fullName evidence="5">SOUL heme-binding protein</fullName>
    </recommendedName>
</protein>